<evidence type="ECO:0000256" key="8">
    <source>
        <dbReference type="ARBA" id="ARBA00023288"/>
    </source>
</evidence>
<keyword evidence="9" id="KW-0472">Membrane</keyword>
<dbReference type="SUPFAM" id="SSF53850">
    <property type="entry name" value="Periplasmic binding protein-like II"/>
    <property type="match status" value="1"/>
</dbReference>
<evidence type="ECO:0000256" key="5">
    <source>
        <dbReference type="ARBA" id="ARBA00022592"/>
    </source>
</evidence>
<evidence type="ECO:0000256" key="7">
    <source>
        <dbReference type="ARBA" id="ARBA00023139"/>
    </source>
</evidence>
<evidence type="ECO:0000256" key="6">
    <source>
        <dbReference type="ARBA" id="ARBA00022729"/>
    </source>
</evidence>
<evidence type="ECO:0000256" key="4">
    <source>
        <dbReference type="ARBA" id="ARBA00011529"/>
    </source>
</evidence>
<comment type="subcellular location">
    <subcellularLocation>
        <location evidence="2">Cell membrane</location>
        <topology evidence="2">Lipid-anchor</topology>
    </subcellularLocation>
</comment>
<evidence type="ECO:0000256" key="3">
    <source>
        <dbReference type="ARBA" id="ARBA00008725"/>
    </source>
</evidence>
<accession>A0ABW5QDL2</accession>
<proteinExistence type="inferred from homology"/>
<keyword evidence="12" id="KW-1185">Reference proteome</keyword>
<keyword evidence="8" id="KW-0449">Lipoprotein</keyword>
<feature type="transmembrane region" description="Helical" evidence="9">
    <location>
        <begin position="42"/>
        <end position="63"/>
    </location>
</feature>
<keyword evidence="5" id="KW-0813">Transport</keyword>
<comment type="function">
    <text evidence="1">Part of the ABC transporter complex PstSACB involved in phosphate import.</text>
</comment>
<dbReference type="Gene3D" id="3.40.190.10">
    <property type="entry name" value="Periplasmic binding protein-like II"/>
    <property type="match status" value="2"/>
</dbReference>
<name>A0ABW5QDL2_9BACI</name>
<keyword evidence="9" id="KW-0812">Transmembrane</keyword>
<feature type="transmembrane region" description="Helical" evidence="9">
    <location>
        <begin position="12"/>
        <end position="36"/>
    </location>
</feature>
<comment type="caution">
    <text evidence="11">The sequence shown here is derived from an EMBL/GenBank/DDBJ whole genome shotgun (WGS) entry which is preliminary data.</text>
</comment>
<evidence type="ECO:0000256" key="9">
    <source>
        <dbReference type="SAM" id="Phobius"/>
    </source>
</evidence>
<sequence length="391" mass="43502">MDKHIWTGVKVLATIIFIIGVVMVSFFAGIYTLMTVSTGRNLMAALIILVALGIIVFWILGVFNLVKLKKLVISMAVYFGICLLIFVGQLGYAYYLDSLEVVSTQDVDLSEYKPFANDTKAVKLDEKSTLQIEDDLPILDGATALYPVYSSFARMVYPEKDYALHNSEVMANQTTGAYQNLLKGEADLIFAAGPSEEQQKMFEREDKALNMTPIGREAFVFFVHADNPVDSLKVEEIQGIYSGNITNWKEVGGEDVEIRAFQRPEGSGSQTMLKKVMDSSHLMEPPTDDVVSGMGGIVKETSNYRNRKNAIGFSFRFFANEMVDNGKIKLIQVNDVEPTKEFIQDDSYPFAAEFYAITAGTENPNVDSLIDWILSDQGQAIIEKVGYVPVN</sequence>
<keyword evidence="7" id="KW-0564">Palmitate</keyword>
<protein>
    <submittedName>
        <fullName evidence="11">Substrate-binding domain-containing protein</fullName>
    </submittedName>
</protein>
<keyword evidence="5" id="KW-0592">Phosphate transport</keyword>
<dbReference type="InterPro" id="IPR050811">
    <property type="entry name" value="Phosphate_ABC_transporter"/>
</dbReference>
<evidence type="ECO:0000256" key="2">
    <source>
        <dbReference type="ARBA" id="ARBA00004193"/>
    </source>
</evidence>
<comment type="subunit">
    <text evidence="4">The complex is composed of two ATP-binding proteins (PstB), two transmembrane proteins (PstC and PstA) and a solute-binding protein (PstS).</text>
</comment>
<evidence type="ECO:0000313" key="11">
    <source>
        <dbReference type="EMBL" id="MFD2640054.1"/>
    </source>
</evidence>
<comment type="similarity">
    <text evidence="3">Belongs to the PstS family.</text>
</comment>
<dbReference type="EMBL" id="JBHUMZ010000050">
    <property type="protein sequence ID" value="MFD2640054.1"/>
    <property type="molecule type" value="Genomic_DNA"/>
</dbReference>
<evidence type="ECO:0000256" key="1">
    <source>
        <dbReference type="ARBA" id="ARBA00002841"/>
    </source>
</evidence>
<dbReference type="Proteomes" id="UP001597452">
    <property type="component" value="Unassembled WGS sequence"/>
</dbReference>
<dbReference type="Pfam" id="PF12849">
    <property type="entry name" value="PBP_like_2"/>
    <property type="match status" value="1"/>
</dbReference>
<keyword evidence="6" id="KW-0732">Signal</keyword>
<gene>
    <name evidence="11" type="ORF">ACFSW4_14390</name>
</gene>
<evidence type="ECO:0000313" key="12">
    <source>
        <dbReference type="Proteomes" id="UP001597452"/>
    </source>
</evidence>
<reference evidence="12" key="1">
    <citation type="journal article" date="2019" name="Int. J. Syst. Evol. Microbiol.">
        <title>The Global Catalogue of Microorganisms (GCM) 10K type strain sequencing project: providing services to taxonomists for standard genome sequencing and annotation.</title>
        <authorList>
            <consortium name="The Broad Institute Genomics Platform"/>
            <consortium name="The Broad Institute Genome Sequencing Center for Infectious Disease"/>
            <person name="Wu L."/>
            <person name="Ma J."/>
        </authorList>
    </citation>
    <scope>NUCLEOTIDE SEQUENCE [LARGE SCALE GENOMIC DNA]</scope>
    <source>
        <strain evidence="12">TISTR 1571</strain>
    </source>
</reference>
<dbReference type="RefSeq" id="WP_377330146.1">
    <property type="nucleotide sequence ID" value="NZ_JBHUMZ010000050.1"/>
</dbReference>
<feature type="domain" description="PBP" evidence="10">
    <location>
        <begin position="140"/>
        <end position="376"/>
    </location>
</feature>
<dbReference type="InterPro" id="IPR024370">
    <property type="entry name" value="PBP_domain"/>
</dbReference>
<feature type="transmembrane region" description="Helical" evidence="9">
    <location>
        <begin position="75"/>
        <end position="95"/>
    </location>
</feature>
<keyword evidence="9" id="KW-1133">Transmembrane helix</keyword>
<organism evidence="11 12">
    <name type="scientific">Piscibacillus salipiscarius</name>
    <dbReference type="NCBI Taxonomy" id="299480"/>
    <lineage>
        <taxon>Bacteria</taxon>
        <taxon>Bacillati</taxon>
        <taxon>Bacillota</taxon>
        <taxon>Bacilli</taxon>
        <taxon>Bacillales</taxon>
        <taxon>Bacillaceae</taxon>
        <taxon>Piscibacillus</taxon>
    </lineage>
</organism>
<evidence type="ECO:0000259" key="10">
    <source>
        <dbReference type="Pfam" id="PF12849"/>
    </source>
</evidence>
<dbReference type="PANTHER" id="PTHR30570">
    <property type="entry name" value="PERIPLASMIC PHOSPHATE BINDING COMPONENT OF PHOSPHATE ABC TRANSPORTER"/>
    <property type="match status" value="1"/>
</dbReference>
<dbReference type="PANTHER" id="PTHR30570:SF1">
    <property type="entry name" value="PHOSPHATE-BINDING PROTEIN PSTS"/>
    <property type="match status" value="1"/>
</dbReference>